<reference evidence="10 11" key="1">
    <citation type="submission" date="2015-08" db="EMBL/GenBank/DDBJ databases">
        <authorList>
            <person name="Babu N.S."/>
            <person name="Beckwith C.J."/>
            <person name="Beseler K.G."/>
            <person name="Brison A."/>
            <person name="Carone J.V."/>
            <person name="Caskin T.P."/>
            <person name="Diamond M."/>
            <person name="Durham M.E."/>
            <person name="Foxe J.M."/>
            <person name="Go M."/>
            <person name="Henderson B.A."/>
            <person name="Jones I.B."/>
            <person name="McGettigan J.A."/>
            <person name="Micheletti S.J."/>
            <person name="Nasrallah M.E."/>
            <person name="Ortiz D."/>
            <person name="Piller C.R."/>
            <person name="Privatt S.R."/>
            <person name="Schneider S.L."/>
            <person name="Sharp S."/>
            <person name="Smith T.C."/>
            <person name="Stanton J.D."/>
            <person name="Ullery H.E."/>
            <person name="Wilson R.J."/>
            <person name="Serrano M.G."/>
            <person name="Buck G."/>
            <person name="Lee V."/>
            <person name="Wang Y."/>
            <person name="Carvalho R."/>
            <person name="Voegtly L."/>
            <person name="Shi R."/>
            <person name="Duckworth R."/>
            <person name="Johnson A."/>
            <person name="Loviza R."/>
            <person name="Walstead R."/>
            <person name="Shah Z."/>
            <person name="Kiflezghi M."/>
            <person name="Wade K."/>
            <person name="Ball S.L."/>
            <person name="Bradley K.W."/>
            <person name="Asai D.J."/>
            <person name="Bowman C.A."/>
            <person name="Russell D.A."/>
            <person name="Pope W.H."/>
            <person name="Jacobs-Sera D."/>
            <person name="Hendrix R.W."/>
            <person name="Hatfull G.F."/>
        </authorList>
    </citation>
    <scope>NUCLEOTIDE SEQUENCE [LARGE SCALE GENOMIC DNA]</scope>
    <source>
        <strain evidence="10 11">DSM 27710</strain>
    </source>
</reference>
<dbReference type="EMBL" id="CP012332">
    <property type="protein sequence ID" value="AKU92082.1"/>
    <property type="molecule type" value="Genomic_DNA"/>
</dbReference>
<evidence type="ECO:0000256" key="1">
    <source>
        <dbReference type="ARBA" id="ARBA00004496"/>
    </source>
</evidence>
<dbReference type="InterPro" id="IPR038078">
    <property type="entry name" value="PhoU-like_sf"/>
</dbReference>
<keyword evidence="6 8" id="KW-0592">Phosphate transport</keyword>
<evidence type="ECO:0000256" key="2">
    <source>
        <dbReference type="ARBA" id="ARBA00008107"/>
    </source>
</evidence>
<dbReference type="InterPro" id="IPR028366">
    <property type="entry name" value="PhoU"/>
</dbReference>
<dbReference type="PANTHER" id="PTHR42930">
    <property type="entry name" value="PHOSPHATE-SPECIFIC TRANSPORT SYSTEM ACCESSORY PROTEIN PHOU"/>
    <property type="match status" value="1"/>
</dbReference>
<dbReference type="GO" id="GO:0006817">
    <property type="term" value="P:phosphate ion transport"/>
    <property type="evidence" value="ECO:0007669"/>
    <property type="project" value="UniProtKB-KW"/>
</dbReference>
<comment type="subunit">
    <text evidence="3 8">Homodimer.</text>
</comment>
<evidence type="ECO:0000256" key="3">
    <source>
        <dbReference type="ARBA" id="ARBA00011738"/>
    </source>
</evidence>
<protein>
    <recommendedName>
        <fullName evidence="8">Phosphate-specific transport system accessory protein PhoU</fullName>
    </recommendedName>
</protein>
<dbReference type="GO" id="GO:0005737">
    <property type="term" value="C:cytoplasm"/>
    <property type="evidence" value="ECO:0007669"/>
    <property type="project" value="UniProtKB-SubCell"/>
</dbReference>
<dbReference type="FunFam" id="1.20.58.220:FF:000004">
    <property type="entry name" value="Phosphate-specific transport system accessory protein PhoU"/>
    <property type="match status" value="1"/>
</dbReference>
<dbReference type="Proteomes" id="UP000055590">
    <property type="component" value="Chromosome"/>
</dbReference>
<evidence type="ECO:0000313" key="11">
    <source>
        <dbReference type="Proteomes" id="UP000055590"/>
    </source>
</evidence>
<gene>
    <name evidence="10" type="ORF">AKJ08_2469</name>
</gene>
<evidence type="ECO:0000259" key="9">
    <source>
        <dbReference type="Pfam" id="PF01895"/>
    </source>
</evidence>
<dbReference type="InterPro" id="IPR026022">
    <property type="entry name" value="PhoU_dom"/>
</dbReference>
<evidence type="ECO:0000256" key="4">
    <source>
        <dbReference type="ARBA" id="ARBA00022448"/>
    </source>
</evidence>
<feature type="domain" description="PhoU" evidence="9">
    <location>
        <begin position="122"/>
        <end position="207"/>
    </location>
</feature>
<proteinExistence type="inferred from homology"/>
<dbReference type="PIRSF" id="PIRSF003107">
    <property type="entry name" value="PhoU"/>
    <property type="match status" value="1"/>
</dbReference>
<evidence type="ECO:0000256" key="5">
    <source>
        <dbReference type="ARBA" id="ARBA00022490"/>
    </source>
</evidence>
<dbReference type="Pfam" id="PF01895">
    <property type="entry name" value="PhoU"/>
    <property type="match status" value="2"/>
</dbReference>
<dbReference type="OrthoDB" id="9814256at2"/>
<keyword evidence="5 8" id="KW-0963">Cytoplasm</keyword>
<feature type="domain" description="PhoU" evidence="9">
    <location>
        <begin position="21"/>
        <end position="106"/>
    </location>
</feature>
<sequence>MFHTDKIYEAELTELREKLLTVGGIVEQAIVRSVQALAERDSALARAVVADDRRVNLLEVEIDELCLRMLALRQPAASDLRFITIALKIVTDLERIGDLAVNVAERAIQLNEQPPVRPYVDIPRMAEIAEDMLKKALDAFVASDAAKAREVLEQDNEVDELYHMVFRELVEIMTAEPSVTARGMAILFIAKHLERIADHATNVAEMVIFYVEGRDVRHPKSRVLA</sequence>
<accession>A0A0K1PEZ8</accession>
<dbReference type="GO" id="GO:0045936">
    <property type="term" value="P:negative regulation of phosphate metabolic process"/>
    <property type="evidence" value="ECO:0007669"/>
    <property type="project" value="InterPro"/>
</dbReference>
<dbReference type="PATRIC" id="fig|1391653.3.peg.2571"/>
<keyword evidence="4 8" id="KW-0813">Transport</keyword>
<dbReference type="KEGG" id="vin:AKJ08_2469"/>
<name>A0A0K1PEZ8_9BACT</name>
<dbReference type="NCBIfam" id="TIGR02135">
    <property type="entry name" value="phoU_full"/>
    <property type="match status" value="1"/>
</dbReference>
<keyword evidence="11" id="KW-1185">Reference proteome</keyword>
<evidence type="ECO:0000256" key="8">
    <source>
        <dbReference type="PIRNR" id="PIRNR003107"/>
    </source>
</evidence>
<dbReference type="RefSeq" id="WP_050726300.1">
    <property type="nucleotide sequence ID" value="NZ_CP012332.1"/>
</dbReference>
<dbReference type="STRING" id="1391653.AKJ08_2469"/>
<evidence type="ECO:0000256" key="6">
    <source>
        <dbReference type="ARBA" id="ARBA00022592"/>
    </source>
</evidence>
<comment type="function">
    <text evidence="7 8">Plays a role in the regulation of phosphate uptake.</text>
</comment>
<evidence type="ECO:0000313" key="10">
    <source>
        <dbReference type="EMBL" id="AKU92082.1"/>
    </source>
</evidence>
<organism evidence="10 11">
    <name type="scientific">Vulgatibacter incomptus</name>
    <dbReference type="NCBI Taxonomy" id="1391653"/>
    <lineage>
        <taxon>Bacteria</taxon>
        <taxon>Pseudomonadati</taxon>
        <taxon>Myxococcota</taxon>
        <taxon>Myxococcia</taxon>
        <taxon>Myxococcales</taxon>
        <taxon>Cystobacterineae</taxon>
        <taxon>Vulgatibacteraceae</taxon>
        <taxon>Vulgatibacter</taxon>
    </lineage>
</organism>
<comment type="similarity">
    <text evidence="2 8">Belongs to the PhoU family.</text>
</comment>
<dbReference type="AlphaFoldDB" id="A0A0K1PEZ8"/>
<dbReference type="SUPFAM" id="SSF109755">
    <property type="entry name" value="PhoU-like"/>
    <property type="match status" value="1"/>
</dbReference>
<evidence type="ECO:0000256" key="7">
    <source>
        <dbReference type="ARBA" id="ARBA00056181"/>
    </source>
</evidence>
<dbReference type="GO" id="GO:0030643">
    <property type="term" value="P:intracellular phosphate ion homeostasis"/>
    <property type="evidence" value="ECO:0007669"/>
    <property type="project" value="InterPro"/>
</dbReference>
<comment type="subcellular location">
    <subcellularLocation>
        <location evidence="1 8">Cytoplasm</location>
    </subcellularLocation>
</comment>
<dbReference type="PANTHER" id="PTHR42930:SF3">
    <property type="entry name" value="PHOSPHATE-SPECIFIC TRANSPORT SYSTEM ACCESSORY PROTEIN PHOU"/>
    <property type="match status" value="1"/>
</dbReference>
<dbReference type="Gene3D" id="1.20.58.220">
    <property type="entry name" value="Phosphate transport system protein phou homolog 2, domain 2"/>
    <property type="match status" value="2"/>
</dbReference>